<dbReference type="STRING" id="1382522.W6MMD6"/>
<dbReference type="EMBL" id="HG793126">
    <property type="protein sequence ID" value="CDK26067.1"/>
    <property type="molecule type" value="Genomic_DNA"/>
</dbReference>
<dbReference type="PROSITE" id="PS50255">
    <property type="entry name" value="CYTOCHROME_B5_2"/>
    <property type="match status" value="1"/>
</dbReference>
<dbReference type="PANTHER" id="PTHR19359:SF14">
    <property type="entry name" value="CYTOCHROME B5 A"/>
    <property type="match status" value="1"/>
</dbReference>
<dbReference type="OrthoDB" id="260519at2759"/>
<organism evidence="10 11">
    <name type="scientific">Kuraishia capsulata CBS 1993</name>
    <dbReference type="NCBI Taxonomy" id="1382522"/>
    <lineage>
        <taxon>Eukaryota</taxon>
        <taxon>Fungi</taxon>
        <taxon>Dikarya</taxon>
        <taxon>Ascomycota</taxon>
        <taxon>Saccharomycotina</taxon>
        <taxon>Pichiomycetes</taxon>
        <taxon>Pichiales</taxon>
        <taxon>Pichiaceae</taxon>
        <taxon>Kuraishia</taxon>
    </lineage>
</organism>
<dbReference type="PRINTS" id="PR00363">
    <property type="entry name" value="CYTOCHROMEB5"/>
</dbReference>
<evidence type="ECO:0000256" key="5">
    <source>
        <dbReference type="ARBA" id="ARBA00023004"/>
    </source>
</evidence>
<keyword evidence="2 8" id="KW-0349">Heme</keyword>
<evidence type="ECO:0000256" key="1">
    <source>
        <dbReference type="ARBA" id="ARBA00004370"/>
    </source>
</evidence>
<dbReference type="AlphaFoldDB" id="W6MMD6"/>
<dbReference type="InterPro" id="IPR050668">
    <property type="entry name" value="Cytochrome_b5"/>
</dbReference>
<evidence type="ECO:0000256" key="3">
    <source>
        <dbReference type="ARBA" id="ARBA00022692"/>
    </source>
</evidence>
<accession>W6MMD6</accession>
<reference evidence="10" key="1">
    <citation type="submission" date="2013-12" db="EMBL/GenBank/DDBJ databases">
        <authorList>
            <person name="Genoscope - CEA"/>
        </authorList>
    </citation>
    <scope>NUCLEOTIDE SEQUENCE</scope>
    <source>
        <strain evidence="10">CBS 1993</strain>
    </source>
</reference>
<comment type="similarity">
    <text evidence="7 8">Belongs to the cytochrome b5 family.</text>
</comment>
<evidence type="ECO:0000313" key="11">
    <source>
        <dbReference type="Proteomes" id="UP000019384"/>
    </source>
</evidence>
<dbReference type="SUPFAM" id="SSF55856">
    <property type="entry name" value="Cytochrome b5-like heme/steroid binding domain"/>
    <property type="match status" value="1"/>
</dbReference>
<reference evidence="10" key="2">
    <citation type="submission" date="2014-02" db="EMBL/GenBank/DDBJ databases">
        <title>Complete DNA sequence of /Kuraishia capsulata/ illustrates novel genomic features among budding yeasts (/Saccharomycotina/).</title>
        <authorList>
            <person name="Morales L."/>
            <person name="Noel B."/>
            <person name="Porcel B."/>
            <person name="Marcet-Houben M."/>
            <person name="Hullo M-F."/>
            <person name="Sacerdot C."/>
            <person name="Tekaia F."/>
            <person name="Leh-Louis V."/>
            <person name="Despons L."/>
            <person name="Khanna V."/>
            <person name="Aury J-M."/>
            <person name="Barbe V."/>
            <person name="Couloux A."/>
            <person name="Labadie K."/>
            <person name="Pelletier E."/>
            <person name="Souciet J-L."/>
            <person name="Boekhout T."/>
            <person name="Gabaldon T."/>
            <person name="Wincker P."/>
            <person name="Dujon B."/>
        </authorList>
    </citation>
    <scope>NUCLEOTIDE SEQUENCE</scope>
    <source>
        <strain evidence="10">CBS 1993</strain>
    </source>
</reference>
<evidence type="ECO:0000256" key="2">
    <source>
        <dbReference type="ARBA" id="ARBA00022617"/>
    </source>
</evidence>
<dbReference type="RefSeq" id="XP_022458076.1">
    <property type="nucleotide sequence ID" value="XM_022604279.1"/>
</dbReference>
<dbReference type="InterPro" id="IPR018506">
    <property type="entry name" value="Cyt_B5_heme-BS"/>
</dbReference>
<dbReference type="Pfam" id="PF00173">
    <property type="entry name" value="Cyt-b5"/>
    <property type="match status" value="1"/>
</dbReference>
<keyword evidence="6 8" id="KW-0472">Membrane</keyword>
<proteinExistence type="inferred from homology"/>
<evidence type="ECO:0000313" key="10">
    <source>
        <dbReference type="EMBL" id="CDK26067.1"/>
    </source>
</evidence>
<evidence type="ECO:0000259" key="9">
    <source>
        <dbReference type="PROSITE" id="PS50255"/>
    </source>
</evidence>
<keyword evidence="11" id="KW-1185">Reference proteome</keyword>
<dbReference type="GO" id="GO:0020037">
    <property type="term" value="F:heme binding"/>
    <property type="evidence" value="ECO:0007669"/>
    <property type="project" value="UniProtKB-UniRule"/>
</dbReference>
<dbReference type="GeneID" id="34519464"/>
<dbReference type="FunFam" id="3.10.120.10:FF:000002">
    <property type="entry name" value="Cytochrome b5 type B"/>
    <property type="match status" value="1"/>
</dbReference>
<evidence type="ECO:0000256" key="8">
    <source>
        <dbReference type="RuleBase" id="RU362121"/>
    </source>
</evidence>
<keyword evidence="5 8" id="KW-0408">Iron</keyword>
<dbReference type="PROSITE" id="PS00191">
    <property type="entry name" value="CYTOCHROME_B5_1"/>
    <property type="match status" value="1"/>
</dbReference>
<dbReference type="GO" id="GO:0046872">
    <property type="term" value="F:metal ion binding"/>
    <property type="evidence" value="ECO:0007669"/>
    <property type="project" value="UniProtKB-UniRule"/>
</dbReference>
<dbReference type="GO" id="GO:0016020">
    <property type="term" value="C:membrane"/>
    <property type="evidence" value="ECO:0007669"/>
    <property type="project" value="UniProtKB-SubCell"/>
</dbReference>
<sequence>MSVKSYTFDEIAQHNTREDLWIVYNGEVFDCSEYLDEHPGGEEVIMECGGTDSTEPFDDIGHSEDAKEMLEGMKIGVVAGGIPKRAAAASSGSSSGGSSLPLVAGVGIALAAVAYFILKK</sequence>
<comment type="subcellular location">
    <subcellularLocation>
        <location evidence="1">Membrane</location>
    </subcellularLocation>
</comment>
<gene>
    <name evidence="10" type="ORF">KUCA_T00002038001</name>
</gene>
<keyword evidence="8" id="KW-1133">Transmembrane helix</keyword>
<dbReference type="InterPro" id="IPR001199">
    <property type="entry name" value="Cyt_B5-like_heme/steroid-bd"/>
</dbReference>
<evidence type="ECO:0000256" key="6">
    <source>
        <dbReference type="ARBA" id="ARBA00023136"/>
    </source>
</evidence>
<dbReference type="PANTHER" id="PTHR19359">
    <property type="entry name" value="CYTOCHROME B5"/>
    <property type="match status" value="1"/>
</dbReference>
<feature type="domain" description="Cytochrome b5 heme-binding" evidence="9">
    <location>
        <begin position="3"/>
        <end position="79"/>
    </location>
</feature>
<dbReference type="InterPro" id="IPR036400">
    <property type="entry name" value="Cyt_B5-like_heme/steroid_sf"/>
</dbReference>
<dbReference type="Gene3D" id="3.10.120.10">
    <property type="entry name" value="Cytochrome b5-like heme/steroid binding domain"/>
    <property type="match status" value="1"/>
</dbReference>
<evidence type="ECO:0000256" key="4">
    <source>
        <dbReference type="ARBA" id="ARBA00022723"/>
    </source>
</evidence>
<dbReference type="HOGENOM" id="CLU_102602_3_2_1"/>
<dbReference type="SMART" id="SM01117">
    <property type="entry name" value="Cyt-b5"/>
    <property type="match status" value="1"/>
</dbReference>
<evidence type="ECO:0000256" key="7">
    <source>
        <dbReference type="ARBA" id="ARBA00038168"/>
    </source>
</evidence>
<name>W6MMD6_9ASCO</name>
<keyword evidence="3 8" id="KW-0812">Transmembrane</keyword>
<dbReference type="Proteomes" id="UP000019384">
    <property type="component" value="Unassembled WGS sequence"/>
</dbReference>
<protein>
    <recommendedName>
        <fullName evidence="9">Cytochrome b5 heme-binding domain-containing protein</fullName>
    </recommendedName>
</protein>
<keyword evidence="4 8" id="KW-0479">Metal-binding</keyword>
<feature type="transmembrane region" description="Helical" evidence="8">
    <location>
        <begin position="100"/>
        <end position="118"/>
    </location>
</feature>